<evidence type="ECO:0000313" key="1">
    <source>
        <dbReference type="EMBL" id="MBB4613597.1"/>
    </source>
</evidence>
<dbReference type="Proteomes" id="UP000538566">
    <property type="component" value="Unassembled WGS sequence"/>
</dbReference>
<dbReference type="Gene3D" id="1.10.357.10">
    <property type="entry name" value="Tetracycline Repressor, domain 2"/>
    <property type="match status" value="1"/>
</dbReference>
<protein>
    <recommendedName>
        <fullName evidence="3">Transcriptional regulator TetR C-terminal Proteobacteria type domain-containing protein</fullName>
    </recommendedName>
</protein>
<organism evidence="1 2">
    <name type="scientific">Novosphingobium taihuense</name>
    <dbReference type="NCBI Taxonomy" id="260085"/>
    <lineage>
        <taxon>Bacteria</taxon>
        <taxon>Pseudomonadati</taxon>
        <taxon>Pseudomonadota</taxon>
        <taxon>Alphaproteobacteria</taxon>
        <taxon>Sphingomonadales</taxon>
        <taxon>Sphingomonadaceae</taxon>
        <taxon>Novosphingobium</taxon>
    </lineage>
</organism>
<evidence type="ECO:0000313" key="2">
    <source>
        <dbReference type="Proteomes" id="UP000538566"/>
    </source>
</evidence>
<keyword evidence="2" id="KW-1185">Reference proteome</keyword>
<accession>A0A7W7AB24</accession>
<proteinExistence type="predicted"/>
<comment type="caution">
    <text evidence="1">The sequence shown here is derived from an EMBL/GenBank/DDBJ whole genome shotgun (WGS) entry which is preliminary data.</text>
</comment>
<sequence length="137" mass="15322">MGEGLPLIEAFCIRAAAVMHVLHSPEGLMMERLVDWCDQEFGNGEMNYRQAMYVDALTNITEELEEVSREQDLTIADPELAARFWLEGLLGHARLETSTQTVDVEANEKWARAYSEFFFAGLRHSGAISAPSSPLSD</sequence>
<dbReference type="AlphaFoldDB" id="A0A7W7AB24"/>
<dbReference type="EMBL" id="JACHOA010000003">
    <property type="protein sequence ID" value="MBB4613597.1"/>
    <property type="molecule type" value="Genomic_DNA"/>
</dbReference>
<gene>
    <name evidence="1" type="ORF">GGR37_001872</name>
</gene>
<reference evidence="1 2" key="1">
    <citation type="submission" date="2020-08" db="EMBL/GenBank/DDBJ databases">
        <title>Genomic Encyclopedia of Type Strains, Phase IV (KMG-IV): sequencing the most valuable type-strain genomes for metagenomic binning, comparative biology and taxonomic classification.</title>
        <authorList>
            <person name="Goeker M."/>
        </authorList>
    </citation>
    <scope>NUCLEOTIDE SEQUENCE [LARGE SCALE GENOMIC DNA]</scope>
    <source>
        <strain evidence="1 2">DSM 17507</strain>
    </source>
</reference>
<name>A0A7W7AB24_9SPHN</name>
<evidence type="ECO:0008006" key="3">
    <source>
        <dbReference type="Google" id="ProtNLM"/>
    </source>
</evidence>